<evidence type="ECO:0000313" key="2">
    <source>
        <dbReference type="Proteomes" id="UP001238334"/>
    </source>
</evidence>
<keyword evidence="2" id="KW-1185">Reference proteome</keyword>
<evidence type="ECO:0000313" key="1">
    <source>
        <dbReference type="EMBL" id="WIY25176.1"/>
    </source>
</evidence>
<dbReference type="Proteomes" id="UP001238334">
    <property type="component" value="Chromosome"/>
</dbReference>
<dbReference type="Gene3D" id="3.40.720.10">
    <property type="entry name" value="Alkaline Phosphatase, subunit A"/>
    <property type="match status" value="1"/>
</dbReference>
<gene>
    <name evidence="1" type="ORF">QPJ95_22250</name>
</gene>
<protein>
    <submittedName>
        <fullName evidence="1">Uncharacterized protein</fullName>
    </submittedName>
</protein>
<reference evidence="1 2" key="1">
    <citation type="submission" date="2023-06" db="EMBL/GenBank/DDBJ databases">
        <title>Parasedimentitalea psychrophila sp. nov., a psychrophilic bacterium isolated from deep-sea sediment.</title>
        <authorList>
            <person name="Li A."/>
        </authorList>
    </citation>
    <scope>NUCLEOTIDE SEQUENCE [LARGE SCALE GENOMIC DNA]</scope>
    <source>
        <strain evidence="1 2">QS115</strain>
    </source>
</reference>
<proteinExistence type="predicted"/>
<dbReference type="RefSeq" id="WP_286018214.1">
    <property type="nucleotide sequence ID" value="NZ_CP127247.1"/>
</dbReference>
<name>A0A9Y2L010_9RHOB</name>
<dbReference type="InterPro" id="IPR017850">
    <property type="entry name" value="Alkaline_phosphatase_core_sf"/>
</dbReference>
<organism evidence="1 2">
    <name type="scientific">Parasedimentitalea psychrophila</name>
    <dbReference type="NCBI Taxonomy" id="2997337"/>
    <lineage>
        <taxon>Bacteria</taxon>
        <taxon>Pseudomonadati</taxon>
        <taxon>Pseudomonadota</taxon>
        <taxon>Alphaproteobacteria</taxon>
        <taxon>Rhodobacterales</taxon>
        <taxon>Paracoccaceae</taxon>
        <taxon>Parasedimentitalea</taxon>
    </lineage>
</organism>
<sequence>MHGFDEFFGSLYHLNAEEEPEDPQYPHDVEGFYEQFGPRGAMDCKASDRDDTTKELRWGRVGKQNCQDTGPVTRKRMETMENEILERSLAFIDKAHEADMPFFIWHNMLRMHL</sequence>
<dbReference type="SUPFAM" id="SSF53649">
    <property type="entry name" value="Alkaline phosphatase-like"/>
    <property type="match status" value="1"/>
</dbReference>
<dbReference type="KEGG" id="ppso:QPJ95_22250"/>
<accession>A0A9Y2L010</accession>
<dbReference type="AlphaFoldDB" id="A0A9Y2L010"/>
<dbReference type="EMBL" id="CP127247">
    <property type="protein sequence ID" value="WIY25176.1"/>
    <property type="molecule type" value="Genomic_DNA"/>
</dbReference>